<gene>
    <name evidence="2" type="ORF">FLB61_05365</name>
</gene>
<dbReference type="EMBL" id="VIRV01000005">
    <property type="protein sequence ID" value="MBY0758521.1"/>
    <property type="molecule type" value="Genomic_DNA"/>
</dbReference>
<proteinExistence type="predicted"/>
<evidence type="ECO:0000313" key="2">
    <source>
        <dbReference type="EMBL" id="MBY0758521.1"/>
    </source>
</evidence>
<dbReference type="Proteomes" id="UP000779049">
    <property type="component" value="Unassembled WGS sequence"/>
</dbReference>
<organism evidence="2 3">
    <name type="scientific">Sellimonas caecigallum</name>
    <dbReference type="NCBI Taxonomy" id="2592333"/>
    <lineage>
        <taxon>Bacteria</taxon>
        <taxon>Bacillati</taxon>
        <taxon>Bacillota</taxon>
        <taxon>Clostridia</taxon>
        <taxon>Lachnospirales</taxon>
        <taxon>Lachnospiraceae</taxon>
        <taxon>Sellimonas</taxon>
    </lineage>
</organism>
<protein>
    <recommendedName>
        <fullName evidence="4">Bacteriophage Gp15 protein</fullName>
    </recommendedName>
</protein>
<reference evidence="2 3" key="1">
    <citation type="journal article" date="2020" name="New Microbes New Infect">
        <title>Sellimonas caecigallum sp. nov., description and genome sequence of a new member of the Sellimonas genus isolated from the cecum of feral chicken.</title>
        <authorList>
            <person name="Wongkuna S."/>
            <person name="Ghimire S."/>
            <person name="Antony L."/>
            <person name="Chankhamhaengdecha S."/>
            <person name="Janvilisri T."/>
            <person name="Scaria J."/>
        </authorList>
    </citation>
    <scope>NUCLEOTIDE SEQUENCE [LARGE SCALE GENOMIC DNA]</scope>
    <source>
        <strain evidence="2 3">SW451</strain>
    </source>
</reference>
<evidence type="ECO:0008006" key="4">
    <source>
        <dbReference type="Google" id="ProtNLM"/>
    </source>
</evidence>
<keyword evidence="3" id="KW-1185">Reference proteome</keyword>
<sequence>MNLFYEAFPDSVKVHGEEIDIITDFREYIRLLDMLKCKELNDTQRIMILKEYFLADISIDSEAIHALTGFVTMDMKEKERDPNSEEEEEGVEEQEGAGKKNLFSYEIDYPYILSGFLRDYDIDLETVNYLHWWKFRMLFDGLSEDTEIKQRIMYRGINLSDIKDKEERKRISKIQRSIQLPAEELTDYEIGNAFA</sequence>
<accession>A0ABS7L645</accession>
<evidence type="ECO:0000313" key="3">
    <source>
        <dbReference type="Proteomes" id="UP000779049"/>
    </source>
</evidence>
<evidence type="ECO:0000256" key="1">
    <source>
        <dbReference type="SAM" id="MobiDB-lite"/>
    </source>
</evidence>
<dbReference type="RefSeq" id="WP_221919577.1">
    <property type="nucleotide sequence ID" value="NZ_CP173660.1"/>
</dbReference>
<feature type="region of interest" description="Disordered" evidence="1">
    <location>
        <begin position="76"/>
        <end position="96"/>
    </location>
</feature>
<dbReference type="Pfam" id="PF06854">
    <property type="entry name" value="Phage_Gp15"/>
    <property type="match status" value="1"/>
</dbReference>
<dbReference type="InterPro" id="IPR009660">
    <property type="entry name" value="Phage_A500_Gp15"/>
</dbReference>
<feature type="compositionally biased region" description="Acidic residues" evidence="1">
    <location>
        <begin position="84"/>
        <end position="95"/>
    </location>
</feature>
<name>A0ABS7L645_9FIRM</name>
<comment type="caution">
    <text evidence="2">The sequence shown here is derived from an EMBL/GenBank/DDBJ whole genome shotgun (WGS) entry which is preliminary data.</text>
</comment>